<comment type="caution">
    <text evidence="1">The sequence shown here is derived from an EMBL/GenBank/DDBJ whole genome shotgun (WGS) entry which is preliminary data.</text>
</comment>
<dbReference type="Proteomes" id="UP000077242">
    <property type="component" value="Unassembled WGS sequence"/>
</dbReference>
<dbReference type="EMBL" id="LSTU01000060">
    <property type="protein sequence ID" value="OAH45525.1"/>
    <property type="molecule type" value="Genomic_DNA"/>
</dbReference>
<organism evidence="1 2">
    <name type="scientific">Pseudomonas monteilii</name>
    <dbReference type="NCBI Taxonomy" id="76759"/>
    <lineage>
        <taxon>Bacteria</taxon>
        <taxon>Pseudomonadati</taxon>
        <taxon>Pseudomonadota</taxon>
        <taxon>Gammaproteobacteria</taxon>
        <taxon>Pseudomonadales</taxon>
        <taxon>Pseudomonadaceae</taxon>
        <taxon>Pseudomonas</taxon>
    </lineage>
</organism>
<evidence type="ECO:0008006" key="3">
    <source>
        <dbReference type="Google" id="ProtNLM"/>
    </source>
</evidence>
<reference evidence="2" key="1">
    <citation type="submission" date="2016-02" db="EMBL/GenBank/DDBJ databases">
        <title>Dietzia cinnamea strain CD11_5 genome sequencing and assembly.</title>
        <authorList>
            <person name="Kaur G."/>
            <person name="Nair G.R."/>
            <person name="Mayilraj S."/>
        </authorList>
    </citation>
    <scope>NUCLEOTIDE SEQUENCE [LARGE SCALE GENOMIC DNA]</scope>
    <source>
        <strain evidence="2">CD10_2</strain>
    </source>
</reference>
<protein>
    <recommendedName>
        <fullName evidence="3">DUF1983 domain-containing protein</fullName>
    </recommendedName>
</protein>
<proteinExistence type="predicted"/>
<evidence type="ECO:0000313" key="1">
    <source>
        <dbReference type="EMBL" id="OAH45525.1"/>
    </source>
</evidence>
<accession>A0AAP7FK54</accession>
<gene>
    <name evidence="1" type="ORF">AYJ70_21095</name>
</gene>
<evidence type="ECO:0000313" key="2">
    <source>
        <dbReference type="Proteomes" id="UP000077242"/>
    </source>
</evidence>
<sequence>MPDQILAKLDAIQTTIASLHAAVSGLQAQVSTKADCTAFSALSSTVRAQGSTITSQGGMISAQGQAITNLTSRIDSSCDCRKAAATAQTALDTTRTQAHHLTAGVLSSTSGQLDINLKTGVFTVRGPGGDVSWGDLEKGEVSCRIEASPGVEPLKLGAFTLYGAQAAQVREFQEILAAHDASELKVVKPSTEEGKDFLVVDGQMYINEDALKSAAVKFEVTARAESDSALASRIGALATIRTATLDSGQKVMVGLIRDSKLCPELLVNPERFSFDDGLANTVRQILREELKPGGMLHRS</sequence>
<name>A0AAP7FK54_9PSED</name>
<dbReference type="RefSeq" id="WP_063977546.1">
    <property type="nucleotide sequence ID" value="NZ_CP128541.1"/>
</dbReference>
<dbReference type="AlphaFoldDB" id="A0AAP7FK54"/>